<organism evidence="2 3">
    <name type="scientific">Polarella glacialis</name>
    <name type="common">Dinoflagellate</name>
    <dbReference type="NCBI Taxonomy" id="89957"/>
    <lineage>
        <taxon>Eukaryota</taxon>
        <taxon>Sar</taxon>
        <taxon>Alveolata</taxon>
        <taxon>Dinophyceae</taxon>
        <taxon>Suessiales</taxon>
        <taxon>Suessiaceae</taxon>
        <taxon>Polarella</taxon>
    </lineage>
</organism>
<proteinExistence type="predicted"/>
<evidence type="ECO:0000256" key="1">
    <source>
        <dbReference type="SAM" id="MobiDB-lite"/>
    </source>
</evidence>
<dbReference type="EMBL" id="CAJNNV010029112">
    <property type="protein sequence ID" value="CAE8627156.1"/>
    <property type="molecule type" value="Genomic_DNA"/>
</dbReference>
<keyword evidence="3" id="KW-1185">Reference proteome</keyword>
<dbReference type="Proteomes" id="UP000654075">
    <property type="component" value="Unassembled WGS sequence"/>
</dbReference>
<feature type="non-terminal residue" evidence="2">
    <location>
        <position position="1"/>
    </location>
</feature>
<feature type="region of interest" description="Disordered" evidence="1">
    <location>
        <begin position="133"/>
        <end position="154"/>
    </location>
</feature>
<name>A0A813GQ66_POLGL</name>
<comment type="caution">
    <text evidence="2">The sequence shown here is derived from an EMBL/GenBank/DDBJ whole genome shotgun (WGS) entry which is preliminary data.</text>
</comment>
<dbReference type="AlphaFoldDB" id="A0A813GQ66"/>
<evidence type="ECO:0000313" key="3">
    <source>
        <dbReference type="Proteomes" id="UP000654075"/>
    </source>
</evidence>
<feature type="compositionally biased region" description="Low complexity" evidence="1">
    <location>
        <begin position="134"/>
        <end position="151"/>
    </location>
</feature>
<protein>
    <submittedName>
        <fullName evidence="2">Uncharacterized protein</fullName>
    </submittedName>
</protein>
<gene>
    <name evidence="2" type="ORF">PGLA1383_LOCUS43985</name>
</gene>
<accession>A0A813GQ66</accession>
<sequence>MAITRELTPNGNAAEDVFVSALAAHVREVPVGSGLFELELLLVIGRFEDGLRAWNGTWVPLFVPAEVYSSWRFAIRFPGDRVMSARVRSRPTALASEGSCDNSTSKPHGWQLHCTTSLRISALVPPRLQKTIYNNNSNTTTTNNNKNNNNNRLLQSRPGEIKASLLFQDREGPW</sequence>
<reference evidence="2" key="1">
    <citation type="submission" date="2021-02" db="EMBL/GenBank/DDBJ databases">
        <authorList>
            <person name="Dougan E. K."/>
            <person name="Rhodes N."/>
            <person name="Thang M."/>
            <person name="Chan C."/>
        </authorList>
    </citation>
    <scope>NUCLEOTIDE SEQUENCE</scope>
</reference>
<evidence type="ECO:0000313" key="2">
    <source>
        <dbReference type="EMBL" id="CAE8627156.1"/>
    </source>
</evidence>